<accession>A0A2U1Q3G7</accession>
<comment type="caution">
    <text evidence="2">The sequence shown here is derived from an EMBL/GenBank/DDBJ whole genome shotgun (WGS) entry which is preliminary data.</text>
</comment>
<evidence type="ECO:0000259" key="1">
    <source>
        <dbReference type="PROSITE" id="PS51369"/>
    </source>
</evidence>
<gene>
    <name evidence="2" type="ORF">CTI12_AA075090</name>
</gene>
<dbReference type="PANTHER" id="PTHR33116:SF78">
    <property type="entry name" value="OS12G0587133 PROTEIN"/>
    <property type="match status" value="1"/>
</dbReference>
<name>A0A2U1Q3G7_ARTAN</name>
<evidence type="ECO:0000313" key="3">
    <source>
        <dbReference type="Proteomes" id="UP000245207"/>
    </source>
</evidence>
<dbReference type="InterPro" id="IPR026960">
    <property type="entry name" value="RVT-Znf"/>
</dbReference>
<dbReference type="AlphaFoldDB" id="A0A2U1Q3G7"/>
<reference evidence="2 3" key="1">
    <citation type="journal article" date="2018" name="Mol. Plant">
        <title>The genome of Artemisia annua provides insight into the evolution of Asteraceae family and artemisinin biosynthesis.</title>
        <authorList>
            <person name="Shen Q."/>
            <person name="Zhang L."/>
            <person name="Liao Z."/>
            <person name="Wang S."/>
            <person name="Yan T."/>
            <person name="Shi P."/>
            <person name="Liu M."/>
            <person name="Fu X."/>
            <person name="Pan Q."/>
            <person name="Wang Y."/>
            <person name="Lv Z."/>
            <person name="Lu X."/>
            <person name="Zhang F."/>
            <person name="Jiang W."/>
            <person name="Ma Y."/>
            <person name="Chen M."/>
            <person name="Hao X."/>
            <person name="Li L."/>
            <person name="Tang Y."/>
            <person name="Lv G."/>
            <person name="Zhou Y."/>
            <person name="Sun X."/>
            <person name="Brodelius P.E."/>
            <person name="Rose J.K.C."/>
            <person name="Tang K."/>
        </authorList>
    </citation>
    <scope>NUCLEOTIDE SEQUENCE [LARGE SCALE GENOMIC DNA]</scope>
    <source>
        <strain evidence="3">cv. Huhao1</strain>
        <tissue evidence="2">Leaf</tissue>
    </source>
</reference>
<evidence type="ECO:0000313" key="2">
    <source>
        <dbReference type="EMBL" id="PWA92527.1"/>
    </source>
</evidence>
<feature type="domain" description="TCP" evidence="1">
    <location>
        <begin position="428"/>
        <end position="486"/>
    </location>
</feature>
<dbReference type="PROSITE" id="PS51369">
    <property type="entry name" value="TCP"/>
    <property type="match status" value="1"/>
</dbReference>
<dbReference type="Pfam" id="PF13966">
    <property type="entry name" value="zf-RVT"/>
    <property type="match status" value="1"/>
</dbReference>
<dbReference type="OrthoDB" id="1742963at2759"/>
<sequence length="604" mass="69529">MSRLGVYYFSTFKAPKDIINKLEGIRRSFFWGGNSDNRKISWVAWDKIMYPRNKGGLGVTSLKTCNQAMLAKWWWRFLSEKQALWGKIIRSIHGQMGGLIDNFSLKPNAGRWYHIMRIKADLLEHGINLPSIFKRKLGNGQSTKFWHNCWLGGPPLSDMFPRLYRLDQYPSCLVCERCPIVSNVASAPVSRPAAPVVHHHISDSSHLDSINVGGLNQPNGLTFPWAWRRQPTTSPEIDELINMVSLLSQLHLSKEDDHWECTIDQSSVFSVKGMKTFITSHLQPPESQSTRWNKVLPLKVNINSWRVLNRRMPTRENLNKMGIDLDSIRCPLCDDDVETEDHLFVSCKLSADIWIDVFKWWDLINVSPTSLNDMLYLADHAHIEDKYRRYFDVLLKLHESLAEKFLSSSEFKFDSVISPPRKRVAASKKDRHSKIFTAQGPRDRRVRLSIDISKKFFGLQDLLGFDKASKTLDWLFTKSKTAIVDLVQEMKHTSSSNLSNQCEEVFMDKGDQVEKKAKKKKAVAKCFNSQRNPEVKIGESFVEQKIPKPYSLLYNTKHHHVESKEPDSYSEQIFARCLSATSCKDTWSIILTTPHGDILKDEEL</sequence>
<dbReference type="Pfam" id="PF03634">
    <property type="entry name" value="TCP"/>
    <property type="match status" value="1"/>
</dbReference>
<dbReference type="Proteomes" id="UP000245207">
    <property type="component" value="Unassembled WGS sequence"/>
</dbReference>
<dbReference type="EMBL" id="PKPP01000458">
    <property type="protein sequence ID" value="PWA92527.1"/>
    <property type="molecule type" value="Genomic_DNA"/>
</dbReference>
<dbReference type="InterPro" id="IPR017887">
    <property type="entry name" value="TF_TCP_subgr"/>
</dbReference>
<keyword evidence="3" id="KW-1185">Reference proteome</keyword>
<protein>
    <submittedName>
        <fullName evidence="2">Flower asymmetry transporter CYC2a</fullName>
    </submittedName>
</protein>
<organism evidence="2 3">
    <name type="scientific">Artemisia annua</name>
    <name type="common">Sweet wormwood</name>
    <dbReference type="NCBI Taxonomy" id="35608"/>
    <lineage>
        <taxon>Eukaryota</taxon>
        <taxon>Viridiplantae</taxon>
        <taxon>Streptophyta</taxon>
        <taxon>Embryophyta</taxon>
        <taxon>Tracheophyta</taxon>
        <taxon>Spermatophyta</taxon>
        <taxon>Magnoliopsida</taxon>
        <taxon>eudicotyledons</taxon>
        <taxon>Gunneridae</taxon>
        <taxon>Pentapetalae</taxon>
        <taxon>asterids</taxon>
        <taxon>campanulids</taxon>
        <taxon>Asterales</taxon>
        <taxon>Asteraceae</taxon>
        <taxon>Asteroideae</taxon>
        <taxon>Anthemideae</taxon>
        <taxon>Artemisiinae</taxon>
        <taxon>Artemisia</taxon>
    </lineage>
</organism>
<dbReference type="PANTHER" id="PTHR33116">
    <property type="entry name" value="REVERSE TRANSCRIPTASE ZINC-BINDING DOMAIN-CONTAINING PROTEIN-RELATED-RELATED"/>
    <property type="match status" value="1"/>
</dbReference>
<proteinExistence type="predicted"/>